<dbReference type="EMBL" id="CP097501">
    <property type="protein sequence ID" value="URD66701.1"/>
    <property type="molecule type" value="Genomic_DNA"/>
</dbReference>
<organism evidence="1 2">
    <name type="scientific">Conchiformibius steedae DSM 2580</name>
    <dbReference type="NCBI Taxonomy" id="1121352"/>
    <lineage>
        <taxon>Bacteria</taxon>
        <taxon>Pseudomonadati</taxon>
        <taxon>Pseudomonadota</taxon>
        <taxon>Betaproteobacteria</taxon>
        <taxon>Neisseriales</taxon>
        <taxon>Neisseriaceae</taxon>
        <taxon>Conchiformibius</taxon>
    </lineage>
</organism>
<reference evidence="1" key="1">
    <citation type="submission" date="2022-05" db="EMBL/GenBank/DDBJ databases">
        <title>Alysiella filiformis genome sequencing.</title>
        <authorList>
            <person name="Viehboeck T."/>
        </authorList>
    </citation>
    <scope>NUCLEOTIDE SEQUENCE</scope>
    <source>
        <strain evidence="1">DSM 2580</strain>
    </source>
</reference>
<evidence type="ECO:0008006" key="3">
    <source>
        <dbReference type="Google" id="ProtNLM"/>
    </source>
</evidence>
<dbReference type="AlphaFoldDB" id="A0AAE9HUH1"/>
<accession>A0AAE9HUH1</accession>
<proteinExistence type="predicted"/>
<dbReference type="RefSeq" id="WP_084481899.1">
    <property type="nucleotide sequence ID" value="NZ_CP097501.1"/>
</dbReference>
<name>A0AAE9HUH1_9NEIS</name>
<sequence length="194" mass="20731">MKHHIFTAAAVTVLLGACTNQLPPYQAYQPYQVYPGVVPSMLPQTAVVTATPQVPQVVVQPPVAVAPPVQVQVPRQPSTTATKPPAVTKTVSPPPVSTVVDAYGCQTATGATWSVLLQQCVQLFNVANIRMVDPDNQSLAAYAIFSKDKKQAEIFSATLPKGIILSATKGGFISSDGRIRLVDLGRNNWKLVKK</sequence>
<dbReference type="Proteomes" id="UP001056819">
    <property type="component" value="Chromosome"/>
</dbReference>
<protein>
    <recommendedName>
        <fullName evidence="3">Lipoprotein</fullName>
    </recommendedName>
</protein>
<dbReference type="PROSITE" id="PS51257">
    <property type="entry name" value="PROKAR_LIPOPROTEIN"/>
    <property type="match status" value="1"/>
</dbReference>
<evidence type="ECO:0000313" key="2">
    <source>
        <dbReference type="Proteomes" id="UP001056819"/>
    </source>
</evidence>
<evidence type="ECO:0000313" key="1">
    <source>
        <dbReference type="EMBL" id="URD66701.1"/>
    </source>
</evidence>
<gene>
    <name evidence="1" type="ORF">LNQ82_05530</name>
</gene>